<feature type="transmembrane region" description="Helical" evidence="9">
    <location>
        <begin position="772"/>
        <end position="797"/>
    </location>
</feature>
<dbReference type="CDD" id="cd03250">
    <property type="entry name" value="ABCC_MRP_domain1"/>
    <property type="match status" value="1"/>
</dbReference>
<dbReference type="Gene3D" id="3.40.50.300">
    <property type="entry name" value="P-loop containing nucleotide triphosphate hydrolases"/>
    <property type="match status" value="1"/>
</dbReference>
<feature type="transmembrane region" description="Helical" evidence="9">
    <location>
        <begin position="960"/>
        <end position="979"/>
    </location>
</feature>
<evidence type="ECO:0000256" key="3">
    <source>
        <dbReference type="ARBA" id="ARBA00022692"/>
    </source>
</evidence>
<dbReference type="GO" id="GO:0140359">
    <property type="term" value="F:ABC-type transporter activity"/>
    <property type="evidence" value="ECO:0007669"/>
    <property type="project" value="InterPro"/>
</dbReference>
<dbReference type="FunFam" id="3.40.50.300:FF:000997">
    <property type="entry name" value="Multidrug resistance-associated protein 1"/>
    <property type="match status" value="1"/>
</dbReference>
<dbReference type="InterPro" id="IPR044746">
    <property type="entry name" value="ABCC_6TM_D1"/>
</dbReference>
<gene>
    <name evidence="12" type="ORF">THRCLA_09863</name>
</gene>
<dbReference type="PROSITE" id="PS50893">
    <property type="entry name" value="ABC_TRANSPORTER_2"/>
    <property type="match status" value="1"/>
</dbReference>
<evidence type="ECO:0000256" key="1">
    <source>
        <dbReference type="ARBA" id="ARBA00004128"/>
    </source>
</evidence>
<dbReference type="GO" id="GO:0016887">
    <property type="term" value="F:ATP hydrolysis activity"/>
    <property type="evidence" value="ECO:0007669"/>
    <property type="project" value="InterPro"/>
</dbReference>
<evidence type="ECO:0000256" key="5">
    <source>
        <dbReference type="ARBA" id="ARBA00022741"/>
    </source>
</evidence>
<name>A0A1V9YU33_9STRA</name>
<evidence type="ECO:0000256" key="8">
    <source>
        <dbReference type="ARBA" id="ARBA00023136"/>
    </source>
</evidence>
<protein>
    <submittedName>
        <fullName evidence="12">ATP-binding Cassette (ABC) Superfamily</fullName>
    </submittedName>
</protein>
<evidence type="ECO:0000256" key="6">
    <source>
        <dbReference type="ARBA" id="ARBA00022840"/>
    </source>
</evidence>
<evidence type="ECO:0000256" key="2">
    <source>
        <dbReference type="ARBA" id="ARBA00022448"/>
    </source>
</evidence>
<keyword evidence="8 9" id="KW-0472">Membrane</keyword>
<dbReference type="Pfam" id="PF00005">
    <property type="entry name" value="ABC_tran"/>
    <property type="match status" value="1"/>
</dbReference>
<evidence type="ECO:0000259" key="11">
    <source>
        <dbReference type="PROSITE" id="PS50929"/>
    </source>
</evidence>
<dbReference type="FunFam" id="1.20.1560.10:FF:000013">
    <property type="entry name" value="ABC transporter C family member 2"/>
    <property type="match status" value="1"/>
</dbReference>
<keyword evidence="7 9" id="KW-1133">Transmembrane helix</keyword>
<dbReference type="InterPro" id="IPR003439">
    <property type="entry name" value="ABC_transporter-like_ATP-bd"/>
</dbReference>
<keyword evidence="13" id="KW-1185">Reference proteome</keyword>
<feature type="transmembrane region" description="Helical" evidence="9">
    <location>
        <begin position="714"/>
        <end position="740"/>
    </location>
</feature>
<keyword evidence="4" id="KW-0677">Repeat</keyword>
<dbReference type="Proteomes" id="UP000243217">
    <property type="component" value="Unassembled WGS sequence"/>
</dbReference>
<dbReference type="PANTHER" id="PTHR24223">
    <property type="entry name" value="ATP-BINDING CASSETTE SUB-FAMILY C"/>
    <property type="match status" value="1"/>
</dbReference>
<feature type="non-terminal residue" evidence="12">
    <location>
        <position position="1028"/>
    </location>
</feature>
<evidence type="ECO:0000256" key="7">
    <source>
        <dbReference type="ARBA" id="ARBA00022989"/>
    </source>
</evidence>
<feature type="domain" description="ABC transmembrane type-1" evidence="11">
    <location>
        <begin position="728"/>
        <end position="1013"/>
    </location>
</feature>
<dbReference type="SMART" id="SM00382">
    <property type="entry name" value="AAA"/>
    <property type="match status" value="1"/>
</dbReference>
<comment type="subcellular location">
    <subcellularLocation>
        <location evidence="1">Vacuole membrane</location>
        <topology evidence="1">Multi-pass membrane protein</topology>
    </subcellularLocation>
</comment>
<feature type="transmembrane region" description="Helical" evidence="9">
    <location>
        <begin position="985"/>
        <end position="1005"/>
    </location>
</feature>
<evidence type="ECO:0000313" key="12">
    <source>
        <dbReference type="EMBL" id="OQR89198.1"/>
    </source>
</evidence>
<feature type="domain" description="ABC transmembrane type-1" evidence="11">
    <location>
        <begin position="93"/>
        <end position="375"/>
    </location>
</feature>
<dbReference type="InterPro" id="IPR011527">
    <property type="entry name" value="ABC1_TM_dom"/>
</dbReference>
<feature type="transmembrane region" description="Helical" evidence="9">
    <location>
        <begin position="236"/>
        <end position="256"/>
    </location>
</feature>
<dbReference type="InterPro" id="IPR044726">
    <property type="entry name" value="ABCC_6TM_D2"/>
</dbReference>
<dbReference type="EMBL" id="JNBS01002819">
    <property type="protein sequence ID" value="OQR89198.1"/>
    <property type="molecule type" value="Genomic_DNA"/>
</dbReference>
<evidence type="ECO:0000313" key="13">
    <source>
        <dbReference type="Proteomes" id="UP000243217"/>
    </source>
</evidence>
<reference evidence="12 13" key="1">
    <citation type="journal article" date="2014" name="Genome Biol. Evol.">
        <title>The secreted proteins of Achlya hypogyna and Thraustotheca clavata identify the ancestral oomycete secretome and reveal gene acquisitions by horizontal gene transfer.</title>
        <authorList>
            <person name="Misner I."/>
            <person name="Blouin N."/>
            <person name="Leonard G."/>
            <person name="Richards T.A."/>
            <person name="Lane C.E."/>
        </authorList>
    </citation>
    <scope>NUCLEOTIDE SEQUENCE [LARGE SCALE GENOMIC DNA]</scope>
    <source>
        <strain evidence="12 13">ATCC 34112</strain>
    </source>
</reference>
<dbReference type="SUPFAM" id="SSF90123">
    <property type="entry name" value="ABC transporter transmembrane region"/>
    <property type="match status" value="2"/>
</dbReference>
<feature type="domain" description="ABC transporter" evidence="10">
    <location>
        <begin position="415"/>
        <end position="638"/>
    </location>
</feature>
<dbReference type="GO" id="GO:0005524">
    <property type="term" value="F:ATP binding"/>
    <property type="evidence" value="ECO:0007669"/>
    <property type="project" value="UniProtKB-KW"/>
</dbReference>
<dbReference type="InterPro" id="IPR027417">
    <property type="entry name" value="P-loop_NTPase"/>
</dbReference>
<feature type="transmembrane region" description="Helical" evidence="9">
    <location>
        <begin position="310"/>
        <end position="333"/>
    </location>
</feature>
<evidence type="ECO:0000256" key="9">
    <source>
        <dbReference type="SAM" id="Phobius"/>
    </source>
</evidence>
<feature type="transmembrane region" description="Helical" evidence="9">
    <location>
        <begin position="130"/>
        <end position="148"/>
    </location>
</feature>
<evidence type="ECO:0000259" key="10">
    <source>
        <dbReference type="PROSITE" id="PS50893"/>
    </source>
</evidence>
<evidence type="ECO:0000256" key="4">
    <source>
        <dbReference type="ARBA" id="ARBA00022737"/>
    </source>
</evidence>
<dbReference type="InterPro" id="IPR003593">
    <property type="entry name" value="AAA+_ATPase"/>
</dbReference>
<dbReference type="SUPFAM" id="SSF52540">
    <property type="entry name" value="P-loop containing nucleoside triphosphate hydrolases"/>
    <property type="match status" value="1"/>
</dbReference>
<organism evidence="12 13">
    <name type="scientific">Thraustotheca clavata</name>
    <dbReference type="NCBI Taxonomy" id="74557"/>
    <lineage>
        <taxon>Eukaryota</taxon>
        <taxon>Sar</taxon>
        <taxon>Stramenopiles</taxon>
        <taxon>Oomycota</taxon>
        <taxon>Saprolegniomycetes</taxon>
        <taxon>Saprolegniales</taxon>
        <taxon>Achlyaceae</taxon>
        <taxon>Thraustotheca</taxon>
    </lineage>
</organism>
<sequence length="1028" mass="115354">MLPSDKKYSTFEPVAQSTEHPYESAGFLSKFFFGWTKPLMQLGNKRQLAPEDLWRLQDENKVQPLTKQFREVYERNNRGILKSFFSIYWCRFIAIGFMQFFTIMCSLYGPGFVLGQVIQAVEAPELDMKYVLMLIGSLYAAQIASAFVQSHLTFMNEVIGIQFSSALRSMLFEKALLLSAKSKREKTAGDVANLFSVDTINVMSFAGSIHQMWIVPLQIGFVLYLLYTIIGWSIFVGLGAVFVILVINGFFAVLMGSEQERCFKLKDNRMKVVNEVFGAIQIIKFNAWEEKFADKIRQLRHTEYSSVRKLLYTILILITFMNCTPIIVTVVVFATFTMWMKQTLTVAIVFSTLALFKSLQDALINLPIVITSMVQSLVSAKRINDVLTMEECDPANIATPSDPIAATYAKDQIVLAIDNGSFGWDEQNTIFNNINLKVKKGELVVIHGAVGQGKSSLCSILLGEMDKTNGTVFVGGQVAYFAQQSWIQNTTIRENILFGHPYDRTKYNKIIDACALTKDLQSLPAGDRTEIGQKGINLSGGQKARISLARACYSDADIYLLDSPLSAVDAIVASEIFSKCILGLLKHKTVLLVTHNPEIIESKEVDRTILVQDGQLIESTNDSPRTVQESLVSPLKNRRGYWETKDEAVIQYAPVTNYSNQVLISPSISSPYHFNARDMLFTPIEDNGDNSYDEAGRLIQEEERAEGRVSKAVVLSYLDFIGGTTTVVVVLFLTLGMQVLKVGSDLWLTYWSNSSNQEDYATFTKSSNKNMLIYAGLALGSCLLVGVQAYSIITYCLRGSQKMFDTMLNNLLEAPMRFFDANPIGRILNRFGDDVAACDFNLSLSFGPIVFETSSALFTLGTTLVMTQWAGLAILPLLYLYYRLGKFFLEPLREVNRIQKTTRSPLISFVSEGIDGSSTIRAFGDKQLRRFYRVNCQKIETFCESRFANSAINVWFSMRIQLLSSTIVVMILLALAFLHDSLSTGMIGLLITYGLSIPANLMYLVNMWSQLETSMISPERIQEYARVE</sequence>
<dbReference type="PANTHER" id="PTHR24223:SF443">
    <property type="entry name" value="MULTIDRUG-RESISTANCE LIKE PROTEIN 1, ISOFORM I"/>
    <property type="match status" value="1"/>
</dbReference>
<feature type="transmembrane region" description="Helical" evidence="9">
    <location>
        <begin position="213"/>
        <end position="230"/>
    </location>
</feature>
<proteinExistence type="predicted"/>
<dbReference type="CDD" id="cd18579">
    <property type="entry name" value="ABC_6TM_ABCC_D1"/>
    <property type="match status" value="1"/>
</dbReference>
<dbReference type="PROSITE" id="PS50929">
    <property type="entry name" value="ABC_TM1F"/>
    <property type="match status" value="2"/>
</dbReference>
<dbReference type="Gene3D" id="1.20.1560.10">
    <property type="entry name" value="ABC transporter type 1, transmembrane domain"/>
    <property type="match status" value="2"/>
</dbReference>
<keyword evidence="6 12" id="KW-0067">ATP-binding</keyword>
<keyword evidence="3 9" id="KW-0812">Transmembrane</keyword>
<dbReference type="Pfam" id="PF00664">
    <property type="entry name" value="ABC_membrane"/>
    <property type="match status" value="2"/>
</dbReference>
<dbReference type="CDD" id="cd18580">
    <property type="entry name" value="ABC_6TM_ABCC_D2"/>
    <property type="match status" value="1"/>
</dbReference>
<dbReference type="GO" id="GO:0005774">
    <property type="term" value="C:vacuolar membrane"/>
    <property type="evidence" value="ECO:0007669"/>
    <property type="project" value="UniProtKB-SubCell"/>
</dbReference>
<dbReference type="AlphaFoldDB" id="A0A1V9YU33"/>
<feature type="transmembrane region" description="Helical" evidence="9">
    <location>
        <begin position="857"/>
        <end position="882"/>
    </location>
</feature>
<keyword evidence="2" id="KW-0813">Transport</keyword>
<dbReference type="OrthoDB" id="6500128at2759"/>
<dbReference type="FunFam" id="1.20.1560.10:FF:000006">
    <property type="entry name" value="ATP-binding cassette, sub-family C (CFTR/MRP), member 9"/>
    <property type="match status" value="1"/>
</dbReference>
<dbReference type="STRING" id="74557.A0A1V9YU33"/>
<dbReference type="InterPro" id="IPR036640">
    <property type="entry name" value="ABC1_TM_sf"/>
</dbReference>
<keyword evidence="5" id="KW-0547">Nucleotide-binding</keyword>
<comment type="caution">
    <text evidence="12">The sequence shown here is derived from an EMBL/GenBank/DDBJ whole genome shotgun (WGS) entry which is preliminary data.</text>
</comment>
<accession>A0A1V9YU33</accession>
<feature type="transmembrane region" description="Helical" evidence="9">
    <location>
        <begin position="88"/>
        <end position="110"/>
    </location>
</feature>
<dbReference type="InterPro" id="IPR050173">
    <property type="entry name" value="ABC_transporter_C-like"/>
</dbReference>